<feature type="signal peptide" evidence="3">
    <location>
        <begin position="1"/>
        <end position="19"/>
    </location>
</feature>
<dbReference type="InterPro" id="IPR051477">
    <property type="entry name" value="Expansin_CellWall"/>
</dbReference>
<feature type="compositionally biased region" description="Polar residues" evidence="2">
    <location>
        <begin position="184"/>
        <end position="200"/>
    </location>
</feature>
<feature type="compositionally biased region" description="Low complexity" evidence="2">
    <location>
        <begin position="238"/>
        <end position="250"/>
    </location>
</feature>
<gene>
    <name evidence="4" type="ORF">A4X13_0g4632</name>
</gene>
<reference evidence="4" key="2">
    <citation type="journal article" date="2019" name="IMA Fungus">
        <title>Genome sequencing and comparison of five Tilletia species to identify candidate genes for the detection of regulated species infecting wheat.</title>
        <authorList>
            <person name="Nguyen H.D.T."/>
            <person name="Sultana T."/>
            <person name="Kesanakurti P."/>
            <person name="Hambleton S."/>
        </authorList>
    </citation>
    <scope>NUCLEOTIDE SEQUENCE</scope>
    <source>
        <strain evidence="4">DAOMC 236416</strain>
    </source>
</reference>
<evidence type="ECO:0000256" key="1">
    <source>
        <dbReference type="ARBA" id="ARBA00022729"/>
    </source>
</evidence>
<keyword evidence="1 3" id="KW-0732">Signal</keyword>
<sequence length="338" mass="35983">MVTSRFLILLAVVATATQAKSTDHRNAPTIRNEHKRHAQNRTLASRDLHPGPFTGGHGTWFNVEENEVDCGGFYKHTDFVVALNQPQYGNLDARSPYCNRYIEITANGKTATAKVVDACPESSGACHFGSLDMSIGLFQFFDSLDKGVIDIKWSLKDGSDGDGGDNGNGDDGSNNNKPPAPATSKMSVGSSSQHQPTAKTPQPPLKWKAQVTTSKPKQSKPKNSSPNKDPKGNKDTLPKSTSKAASTSKTTITDTKTLTGTKALTGTKTLTGTKALTGTKDTGTKALTGTTTHHTDQLGKAASAVTPQEPSKKNNIAGMRTVQHNLVALVHHASEHQN</sequence>
<keyword evidence="5" id="KW-1185">Reference proteome</keyword>
<evidence type="ECO:0008006" key="6">
    <source>
        <dbReference type="Google" id="ProtNLM"/>
    </source>
</evidence>
<protein>
    <recommendedName>
        <fullName evidence="6">RlpA-like protein double-psi beta-barrel domain-containing protein</fullName>
    </recommendedName>
</protein>
<dbReference type="Proteomes" id="UP000077521">
    <property type="component" value="Unassembled WGS sequence"/>
</dbReference>
<evidence type="ECO:0000256" key="3">
    <source>
        <dbReference type="SAM" id="SignalP"/>
    </source>
</evidence>
<evidence type="ECO:0000256" key="2">
    <source>
        <dbReference type="SAM" id="MobiDB-lite"/>
    </source>
</evidence>
<dbReference type="Gene3D" id="2.40.40.10">
    <property type="entry name" value="RlpA-like domain"/>
    <property type="match status" value="1"/>
</dbReference>
<dbReference type="SUPFAM" id="SSF50685">
    <property type="entry name" value="Barwin-like endoglucanases"/>
    <property type="match status" value="1"/>
</dbReference>
<dbReference type="PANTHER" id="PTHR31836">
    <property type="match status" value="1"/>
</dbReference>
<dbReference type="AlphaFoldDB" id="A0A177THN1"/>
<evidence type="ECO:0000313" key="4">
    <source>
        <dbReference type="EMBL" id="KAE8250545.1"/>
    </source>
</evidence>
<dbReference type="InterPro" id="IPR036908">
    <property type="entry name" value="RlpA-like_sf"/>
</dbReference>
<feature type="compositionally biased region" description="Basic and acidic residues" evidence="2">
    <location>
        <begin position="228"/>
        <end position="237"/>
    </location>
</feature>
<dbReference type="PANTHER" id="PTHR31836:SF28">
    <property type="entry name" value="SRCR DOMAIN-CONTAINING PROTEIN-RELATED"/>
    <property type="match status" value="1"/>
</dbReference>
<comment type="caution">
    <text evidence="4">The sequence shown here is derived from an EMBL/GenBank/DDBJ whole genome shotgun (WGS) entry which is preliminary data.</text>
</comment>
<organism evidence="4 5">
    <name type="scientific">Tilletia indica</name>
    <dbReference type="NCBI Taxonomy" id="43049"/>
    <lineage>
        <taxon>Eukaryota</taxon>
        <taxon>Fungi</taxon>
        <taxon>Dikarya</taxon>
        <taxon>Basidiomycota</taxon>
        <taxon>Ustilaginomycotina</taxon>
        <taxon>Exobasidiomycetes</taxon>
        <taxon>Tilletiales</taxon>
        <taxon>Tilletiaceae</taxon>
        <taxon>Tilletia</taxon>
    </lineage>
</organism>
<feature type="chain" id="PRO_5043444645" description="RlpA-like protein double-psi beta-barrel domain-containing protein" evidence="3">
    <location>
        <begin position="20"/>
        <end position="338"/>
    </location>
</feature>
<evidence type="ECO:0000313" key="5">
    <source>
        <dbReference type="Proteomes" id="UP000077521"/>
    </source>
</evidence>
<feature type="region of interest" description="Disordered" evidence="2">
    <location>
        <begin position="155"/>
        <end position="250"/>
    </location>
</feature>
<reference evidence="4" key="1">
    <citation type="submission" date="2016-04" db="EMBL/GenBank/DDBJ databases">
        <authorList>
            <person name="Nguyen H.D."/>
            <person name="Samba Siva P."/>
            <person name="Cullis J."/>
            <person name="Levesque C.A."/>
            <person name="Hambleton S."/>
        </authorList>
    </citation>
    <scope>NUCLEOTIDE SEQUENCE</scope>
    <source>
        <strain evidence="4">DAOMC 236416</strain>
    </source>
</reference>
<proteinExistence type="predicted"/>
<dbReference type="CDD" id="cd22191">
    <property type="entry name" value="DPBB_RlpA_EXP_N-like"/>
    <property type="match status" value="1"/>
</dbReference>
<dbReference type="EMBL" id="LWDF02000313">
    <property type="protein sequence ID" value="KAE8250545.1"/>
    <property type="molecule type" value="Genomic_DNA"/>
</dbReference>
<accession>A0A177THN1</accession>
<feature type="region of interest" description="Disordered" evidence="2">
    <location>
        <begin position="285"/>
        <end position="313"/>
    </location>
</feature>
<name>A0A177THN1_9BASI</name>